<accession>A0A0A9GJA5</accession>
<evidence type="ECO:0000256" key="1">
    <source>
        <dbReference type="SAM" id="MobiDB-lite"/>
    </source>
</evidence>
<feature type="region of interest" description="Disordered" evidence="1">
    <location>
        <begin position="1"/>
        <end position="27"/>
    </location>
</feature>
<sequence>MPRPDHAMRARRPTMSTPTGRRGDISP</sequence>
<protein>
    <submittedName>
        <fullName evidence="2">Uncharacterized protein</fullName>
    </submittedName>
</protein>
<organism evidence="2">
    <name type="scientific">Arundo donax</name>
    <name type="common">Giant reed</name>
    <name type="synonym">Donax arundinaceus</name>
    <dbReference type="NCBI Taxonomy" id="35708"/>
    <lineage>
        <taxon>Eukaryota</taxon>
        <taxon>Viridiplantae</taxon>
        <taxon>Streptophyta</taxon>
        <taxon>Embryophyta</taxon>
        <taxon>Tracheophyta</taxon>
        <taxon>Spermatophyta</taxon>
        <taxon>Magnoliopsida</taxon>
        <taxon>Liliopsida</taxon>
        <taxon>Poales</taxon>
        <taxon>Poaceae</taxon>
        <taxon>PACMAD clade</taxon>
        <taxon>Arundinoideae</taxon>
        <taxon>Arundineae</taxon>
        <taxon>Arundo</taxon>
    </lineage>
</organism>
<reference evidence="2" key="2">
    <citation type="journal article" date="2015" name="Data Brief">
        <title>Shoot transcriptome of the giant reed, Arundo donax.</title>
        <authorList>
            <person name="Barrero R.A."/>
            <person name="Guerrero F.D."/>
            <person name="Moolhuijzen P."/>
            <person name="Goolsby J.A."/>
            <person name="Tidwell J."/>
            <person name="Bellgard S.E."/>
            <person name="Bellgard M.I."/>
        </authorList>
    </citation>
    <scope>NUCLEOTIDE SEQUENCE</scope>
    <source>
        <tissue evidence="2">Shoot tissue taken approximately 20 cm above the soil surface</tissue>
    </source>
</reference>
<dbReference type="AlphaFoldDB" id="A0A0A9GJA5"/>
<evidence type="ECO:0000313" key="2">
    <source>
        <dbReference type="EMBL" id="JAE25195.1"/>
    </source>
</evidence>
<dbReference type="EMBL" id="GBRH01172701">
    <property type="protein sequence ID" value="JAE25195.1"/>
    <property type="molecule type" value="Transcribed_RNA"/>
</dbReference>
<proteinExistence type="predicted"/>
<name>A0A0A9GJA5_ARUDO</name>
<reference evidence="2" key="1">
    <citation type="submission" date="2014-09" db="EMBL/GenBank/DDBJ databases">
        <authorList>
            <person name="Magalhaes I.L.F."/>
            <person name="Oliveira U."/>
            <person name="Santos F.R."/>
            <person name="Vidigal T.H.D.A."/>
            <person name="Brescovit A.D."/>
            <person name="Santos A.J."/>
        </authorList>
    </citation>
    <scope>NUCLEOTIDE SEQUENCE</scope>
    <source>
        <tissue evidence="2">Shoot tissue taken approximately 20 cm above the soil surface</tissue>
    </source>
</reference>